<proteinExistence type="inferred from homology"/>
<keyword evidence="2 4" id="KW-0689">Ribosomal protein</keyword>
<accession>B2XX54</accession>
<dbReference type="AlphaFoldDB" id="B2XX54"/>
<dbReference type="GO" id="GO:0006412">
    <property type="term" value="P:translation"/>
    <property type="evidence" value="ECO:0007669"/>
    <property type="project" value="InterPro"/>
</dbReference>
<dbReference type="GO" id="GO:0019843">
    <property type="term" value="F:rRNA binding"/>
    <property type="evidence" value="ECO:0007669"/>
    <property type="project" value="InterPro"/>
</dbReference>
<reference evidence="4" key="1">
    <citation type="journal article" date="2008" name="Mol. Biol. Evol.">
        <title>Mitochondrial genome evolution in the social amoebae.</title>
        <authorList>
            <person name="Heidel A.J."/>
            <person name="Gloeckner G."/>
        </authorList>
    </citation>
    <scope>NUCLEOTIDE SEQUENCE</scope>
    <source>
        <strain evidence="4">PN500</strain>
    </source>
</reference>
<dbReference type="GO" id="GO:0005840">
    <property type="term" value="C:ribosome"/>
    <property type="evidence" value="ECO:0007669"/>
    <property type="project" value="UniProtKB-KW"/>
</dbReference>
<evidence type="ECO:0000313" key="4">
    <source>
        <dbReference type="EMBL" id="ABX45176.1"/>
    </source>
</evidence>
<geneLocation type="mitochondrion" evidence="4"/>
<dbReference type="InterPro" id="IPR000702">
    <property type="entry name" value="Ribosomal_uL6-like"/>
</dbReference>
<dbReference type="GO" id="GO:0003735">
    <property type="term" value="F:structural constituent of ribosome"/>
    <property type="evidence" value="ECO:0007669"/>
    <property type="project" value="InterPro"/>
</dbReference>
<name>B2XX54_HETPA</name>
<keyword evidence="3" id="KW-0687">Ribonucleoprotein</keyword>
<comment type="similarity">
    <text evidence="1">Belongs to the universal ribosomal protein uL6 family.</text>
</comment>
<gene>
    <name evidence="4" type="primary">rpl6</name>
</gene>
<protein>
    <submittedName>
        <fullName evidence="4">Ribosomal protein L6</fullName>
    </submittedName>
</protein>
<dbReference type="InterPro" id="IPR019906">
    <property type="entry name" value="Ribosomal_uL6_bac-type"/>
</dbReference>
<dbReference type="EMBL" id="EU275726">
    <property type="protein sequence ID" value="ABX45176.1"/>
    <property type="molecule type" value="Genomic_DNA"/>
</dbReference>
<dbReference type="GO" id="GO:1990904">
    <property type="term" value="C:ribonucleoprotein complex"/>
    <property type="evidence" value="ECO:0007669"/>
    <property type="project" value="UniProtKB-KW"/>
</dbReference>
<evidence type="ECO:0000256" key="3">
    <source>
        <dbReference type="ARBA" id="ARBA00023274"/>
    </source>
</evidence>
<keyword evidence="4" id="KW-0496">Mitochondrion</keyword>
<dbReference type="SUPFAM" id="SSF56053">
    <property type="entry name" value="Ribosomal protein L6"/>
    <property type="match status" value="1"/>
</dbReference>
<dbReference type="InterPro" id="IPR036789">
    <property type="entry name" value="Ribosomal_uL6-like_a/b-dom_sf"/>
</dbReference>
<dbReference type="PIRSF" id="PIRSF002162">
    <property type="entry name" value="Ribosomal_L6"/>
    <property type="match status" value="1"/>
</dbReference>
<evidence type="ECO:0000256" key="2">
    <source>
        <dbReference type="ARBA" id="ARBA00022980"/>
    </source>
</evidence>
<organism evidence="4">
    <name type="scientific">Heterostelium pallidum</name>
    <name type="common">Cellular slime mold</name>
    <name type="synonym">Polysphondylium pallidum</name>
    <dbReference type="NCBI Taxonomy" id="13642"/>
    <lineage>
        <taxon>Eukaryota</taxon>
        <taxon>Amoebozoa</taxon>
        <taxon>Evosea</taxon>
        <taxon>Eumycetozoa</taxon>
        <taxon>Dictyostelia</taxon>
        <taxon>Acytosteliales</taxon>
        <taxon>Acytosteliaceae</taxon>
        <taxon>Heterostelium</taxon>
    </lineage>
</organism>
<evidence type="ECO:0000256" key="1">
    <source>
        <dbReference type="ARBA" id="ARBA00009356"/>
    </source>
</evidence>
<dbReference type="Gene3D" id="3.90.930.12">
    <property type="entry name" value="Ribosomal protein L6, alpha-beta domain"/>
    <property type="match status" value="1"/>
</dbReference>
<sequence length="171" mass="20233">MKFYKNKKIDNFDLSYDIKNLNQISIRSKNEKGSLFDNLYLKKKLYKRNQILFFKNHSDSRNFFAKIKLNLRSLISGYVCELKLVGLGYMVYKVKNKVVFDLGYSHYISYTIPEDIILKIVDKNVILFCMSSEKLNTFVSILRSFKRINYYTGTGILYADQQIKLKEGKLR</sequence>
<dbReference type="PRINTS" id="PR00059">
    <property type="entry name" value="RIBOSOMALL6"/>
</dbReference>